<keyword evidence="4" id="KW-1185">Reference proteome</keyword>
<dbReference type="GO" id="GO:0003676">
    <property type="term" value="F:nucleic acid binding"/>
    <property type="evidence" value="ECO:0007669"/>
    <property type="project" value="InterPro"/>
</dbReference>
<sequence length="133" mass="15232">MVIVRGKTSKSLNAFNVSEGVPNTKYTYQKCAWMEDVSSETWFRDHSLRLCGPDRPQIILLDSHSSHETLDLIEVARENGQNKVTSSTVIEHTTTEIEKKEENTKEKKGENCKGETAKADKKIWKIRKHNKSK</sequence>
<dbReference type="OrthoDB" id="6273063at2759"/>
<evidence type="ECO:0000256" key="1">
    <source>
        <dbReference type="SAM" id="MobiDB-lite"/>
    </source>
</evidence>
<dbReference type="InterPro" id="IPR004875">
    <property type="entry name" value="DDE_SF_endonuclease_dom"/>
</dbReference>
<dbReference type="AlphaFoldDB" id="A0A8B6GXD2"/>
<evidence type="ECO:0000313" key="4">
    <source>
        <dbReference type="Proteomes" id="UP000596742"/>
    </source>
</evidence>
<evidence type="ECO:0000259" key="2">
    <source>
        <dbReference type="Pfam" id="PF03184"/>
    </source>
</evidence>
<dbReference type="Pfam" id="PF03184">
    <property type="entry name" value="DDE_1"/>
    <property type="match status" value="1"/>
</dbReference>
<feature type="domain" description="DDE-1" evidence="2">
    <location>
        <begin position="1"/>
        <end position="84"/>
    </location>
</feature>
<proteinExistence type="predicted"/>
<protein>
    <recommendedName>
        <fullName evidence="2">DDE-1 domain-containing protein</fullName>
    </recommendedName>
</protein>
<organism evidence="3 4">
    <name type="scientific">Mytilus galloprovincialis</name>
    <name type="common">Mediterranean mussel</name>
    <dbReference type="NCBI Taxonomy" id="29158"/>
    <lineage>
        <taxon>Eukaryota</taxon>
        <taxon>Metazoa</taxon>
        <taxon>Spiralia</taxon>
        <taxon>Lophotrochozoa</taxon>
        <taxon>Mollusca</taxon>
        <taxon>Bivalvia</taxon>
        <taxon>Autobranchia</taxon>
        <taxon>Pteriomorphia</taxon>
        <taxon>Mytilida</taxon>
        <taxon>Mytiloidea</taxon>
        <taxon>Mytilidae</taxon>
        <taxon>Mytilinae</taxon>
        <taxon>Mytilus</taxon>
    </lineage>
</organism>
<gene>
    <name evidence="3" type="ORF">MGAL_10B044621</name>
</gene>
<dbReference type="EMBL" id="UYJE01009115">
    <property type="protein sequence ID" value="VDI70182.1"/>
    <property type="molecule type" value="Genomic_DNA"/>
</dbReference>
<feature type="compositionally biased region" description="Basic and acidic residues" evidence="1">
    <location>
        <begin position="93"/>
        <end position="123"/>
    </location>
</feature>
<feature type="region of interest" description="Disordered" evidence="1">
    <location>
        <begin position="82"/>
        <end position="133"/>
    </location>
</feature>
<feature type="compositionally biased region" description="Basic residues" evidence="1">
    <location>
        <begin position="124"/>
        <end position="133"/>
    </location>
</feature>
<name>A0A8B6GXD2_MYTGA</name>
<accession>A0A8B6GXD2</accession>
<evidence type="ECO:0000313" key="3">
    <source>
        <dbReference type="EMBL" id="VDI70182.1"/>
    </source>
</evidence>
<comment type="caution">
    <text evidence="3">The sequence shown here is derived from an EMBL/GenBank/DDBJ whole genome shotgun (WGS) entry which is preliminary data.</text>
</comment>
<reference evidence="3" key="1">
    <citation type="submission" date="2018-11" db="EMBL/GenBank/DDBJ databases">
        <authorList>
            <person name="Alioto T."/>
            <person name="Alioto T."/>
        </authorList>
    </citation>
    <scope>NUCLEOTIDE SEQUENCE</scope>
</reference>
<dbReference type="Proteomes" id="UP000596742">
    <property type="component" value="Unassembled WGS sequence"/>
</dbReference>